<reference evidence="2 3" key="1">
    <citation type="submission" date="2021-03" db="EMBL/GenBank/DDBJ databases">
        <title>Antimicrobial resistance genes in bacteria isolated from Japanese honey, and their potential for conferring macrolide and lincosamide resistance in the American foulbrood pathogen Paenibacillus larvae.</title>
        <authorList>
            <person name="Okamoto M."/>
            <person name="Kumagai M."/>
            <person name="Kanamori H."/>
            <person name="Takamatsu D."/>
        </authorList>
    </citation>
    <scope>NUCLEOTIDE SEQUENCE [LARGE SCALE GENOMIC DNA]</scope>
    <source>
        <strain evidence="2 3">J21TS3</strain>
    </source>
</reference>
<comment type="caution">
    <text evidence="2">The sequence shown here is derived from an EMBL/GenBank/DDBJ whole genome shotgun (WGS) entry which is preliminary data.</text>
</comment>
<keyword evidence="1" id="KW-0732">Signal</keyword>
<evidence type="ECO:0000313" key="3">
    <source>
        <dbReference type="Proteomes" id="UP000680638"/>
    </source>
</evidence>
<proteinExistence type="predicted"/>
<protein>
    <recommendedName>
        <fullName evidence="4">DUF3889 domain-containing protein</fullName>
    </recommendedName>
</protein>
<accession>A0ABQ4LRV0</accession>
<dbReference type="Gene3D" id="3.10.450.390">
    <property type="entry name" value="Protein of unknown function DUF3889"/>
    <property type="match status" value="1"/>
</dbReference>
<dbReference type="Proteomes" id="UP000680638">
    <property type="component" value="Unassembled WGS sequence"/>
</dbReference>
<keyword evidence="3" id="KW-1185">Reference proteome</keyword>
<dbReference type="Pfam" id="PF13028">
    <property type="entry name" value="DUF3889"/>
    <property type="match status" value="1"/>
</dbReference>
<evidence type="ECO:0000256" key="1">
    <source>
        <dbReference type="SAM" id="SignalP"/>
    </source>
</evidence>
<organism evidence="2 3">
    <name type="scientific">Paenibacillus cookii</name>
    <dbReference type="NCBI Taxonomy" id="157839"/>
    <lineage>
        <taxon>Bacteria</taxon>
        <taxon>Bacillati</taxon>
        <taxon>Bacillota</taxon>
        <taxon>Bacilli</taxon>
        <taxon>Bacillales</taxon>
        <taxon>Paenibacillaceae</taxon>
        <taxon>Paenibacillus</taxon>
    </lineage>
</organism>
<name>A0ABQ4LRV0_9BACL</name>
<sequence>MKTWLISLMTVFVMLAAPVQANPEYEKWGAIAVKEAQKRYRADIIDYRHLGRIERTPNESEERFKLWVRNKEGREFGVYVFIRFDPSTDAIHSIRFSESER</sequence>
<gene>
    <name evidence="2" type="ORF">J21TS3_08210</name>
</gene>
<evidence type="ECO:0008006" key="4">
    <source>
        <dbReference type="Google" id="ProtNLM"/>
    </source>
</evidence>
<evidence type="ECO:0000313" key="2">
    <source>
        <dbReference type="EMBL" id="GIO66000.1"/>
    </source>
</evidence>
<dbReference type="InterPro" id="IPR024987">
    <property type="entry name" value="DUF3889"/>
</dbReference>
<dbReference type="EMBL" id="BORW01000002">
    <property type="protein sequence ID" value="GIO66000.1"/>
    <property type="molecule type" value="Genomic_DNA"/>
</dbReference>
<dbReference type="RefSeq" id="WP_212947758.1">
    <property type="nucleotide sequence ID" value="NZ_BORW01000002.1"/>
</dbReference>
<feature type="signal peptide" evidence="1">
    <location>
        <begin position="1"/>
        <end position="21"/>
    </location>
</feature>
<feature type="chain" id="PRO_5046693275" description="DUF3889 domain-containing protein" evidence="1">
    <location>
        <begin position="22"/>
        <end position="101"/>
    </location>
</feature>